<evidence type="ECO:0000313" key="6">
    <source>
        <dbReference type="Proteomes" id="UP001144805"/>
    </source>
</evidence>
<evidence type="ECO:0000256" key="1">
    <source>
        <dbReference type="ARBA" id="ARBA00023015"/>
    </source>
</evidence>
<dbReference type="PROSITE" id="PS00622">
    <property type="entry name" value="HTH_LUXR_1"/>
    <property type="match status" value="1"/>
</dbReference>
<dbReference type="InterPro" id="IPR003593">
    <property type="entry name" value="AAA+_ATPase"/>
</dbReference>
<dbReference type="RefSeq" id="WP_266339176.1">
    <property type="nucleotide sequence ID" value="NZ_JAPKNK010000005.1"/>
</dbReference>
<comment type="caution">
    <text evidence="5">The sequence shown here is derived from an EMBL/GenBank/DDBJ whole genome shotgun (WGS) entry which is preliminary data.</text>
</comment>
<gene>
    <name evidence="5" type="ORF">OSH07_13460</name>
</gene>
<evidence type="ECO:0000259" key="4">
    <source>
        <dbReference type="PROSITE" id="PS50043"/>
    </source>
</evidence>
<dbReference type="InterPro" id="IPR059106">
    <property type="entry name" value="WHD_MalT"/>
</dbReference>
<dbReference type="SUPFAM" id="SSF52540">
    <property type="entry name" value="P-loop containing nucleoside triphosphate hydrolases"/>
    <property type="match status" value="1"/>
</dbReference>
<feature type="domain" description="HTH luxR-type" evidence="4">
    <location>
        <begin position="822"/>
        <end position="887"/>
    </location>
</feature>
<dbReference type="AlphaFoldDB" id="A0A9X3E2L0"/>
<dbReference type="PRINTS" id="PR00038">
    <property type="entry name" value="HTHLUXR"/>
</dbReference>
<dbReference type="GO" id="GO:0006355">
    <property type="term" value="P:regulation of DNA-templated transcription"/>
    <property type="evidence" value="ECO:0007669"/>
    <property type="project" value="InterPro"/>
</dbReference>
<dbReference type="InterPro" id="IPR016032">
    <property type="entry name" value="Sig_transdc_resp-reg_C-effctor"/>
</dbReference>
<dbReference type="InterPro" id="IPR011990">
    <property type="entry name" value="TPR-like_helical_dom_sf"/>
</dbReference>
<accession>A0A9X3E2L0</accession>
<dbReference type="Gene3D" id="3.40.50.300">
    <property type="entry name" value="P-loop containing nucleotide triphosphate hydrolases"/>
    <property type="match status" value="1"/>
</dbReference>
<evidence type="ECO:0000313" key="5">
    <source>
        <dbReference type="EMBL" id="MCX5570207.1"/>
    </source>
</evidence>
<proteinExistence type="predicted"/>
<dbReference type="PANTHER" id="PTHR44688:SF16">
    <property type="entry name" value="DNA-BINDING TRANSCRIPTIONAL ACTIVATOR DEVR_DOSR"/>
    <property type="match status" value="1"/>
</dbReference>
<evidence type="ECO:0000256" key="3">
    <source>
        <dbReference type="ARBA" id="ARBA00023163"/>
    </source>
</evidence>
<protein>
    <submittedName>
        <fullName evidence="5">LuxR C-terminal-related transcriptional regulator</fullName>
    </submittedName>
</protein>
<evidence type="ECO:0000256" key="2">
    <source>
        <dbReference type="ARBA" id="ARBA00023125"/>
    </source>
</evidence>
<dbReference type="EMBL" id="JAPKNK010000005">
    <property type="protein sequence ID" value="MCX5570207.1"/>
    <property type="molecule type" value="Genomic_DNA"/>
</dbReference>
<reference evidence="5" key="1">
    <citation type="submission" date="2022-11" db="EMBL/GenBank/DDBJ databases">
        <title>Biodiversity and phylogenetic relationships of bacteria.</title>
        <authorList>
            <person name="Machado R.A.R."/>
            <person name="Bhat A."/>
            <person name="Loulou A."/>
            <person name="Kallel S."/>
        </authorList>
    </citation>
    <scope>NUCLEOTIDE SEQUENCE</scope>
    <source>
        <strain evidence="5">K-TC2</strain>
    </source>
</reference>
<sequence>MTVASVVNHPAEARRRTTVPRRFADAIERPFLIDCIRNGIAGQVVVLQAPSGFGKTELLAAAYEILPEPGDRFGWLTVSAVDANPAMFLDGIAAAFGLQPRPAIDRDIEASAQRLLARLAESGERFVLFLDEFQSAAGEAFFACCSVLFRHLPDNVRLVIASNSRPDIPLSRFRLRGFLTELLSGDLAFTRTEMRRLLGKRMAANELDAFAELTGGWPALVQLAVPLLGTTDDARDRAELLDGTHRTFRDFMSEEIVPRIPRDMREALTVCSILADFPLDLASHLAGVAVEQRSVRDLEDFAPIIVPVDQRPGWFRLHPVLRAAFSSQLQLHPSERVLALHSSAATWFAARDHLEKAVTHASLAGDFALAAETIRRAGGVNIFLRAGHSVLERLIENIPAGDIYRSPSLKLIYALVLGKRGRIRSAREIVDDLRDSGEIDELGLVPPDGELEFGHIEGMIDIYEDCHFEDEQIEALERLLGRLGPKDTWDRGWLYNHLCIAYTRRGDLDRARTNALRSLACYREERAAYPQIFMLIHLSLVTLLTGRPSAALMLAREAEELAQRTQWSDRNLLAIAHIPMAEALYQQSEVREAERMLREGMPFVARGEGWVDLFVRGYGILARAQMGLMGIEAALGVIDRAEEVAIERDLSRLRLAVRILRVELLTRAGLLEAAAQVISDMPALDETVLWPTWREWGDASIVQARLLARTGQPDAAIGRLEMLVERAAGRDHGSHQLAASVVSIEAYWAAGRMEDALAALQRSIAMAQPQDSLQIFLDEGQPLSQAVRGIVRRFGLSTFSPKTAEFVSRIAGALHQVNPNQPRVGTDLLTARESEMLEFLARDATNKEIARDLGLTEATVKFHLKNLYAKLGVGRRSLAVSVARKVSLLGVD</sequence>
<dbReference type="CDD" id="cd06170">
    <property type="entry name" value="LuxR_C_like"/>
    <property type="match status" value="1"/>
</dbReference>
<dbReference type="InterPro" id="IPR027417">
    <property type="entry name" value="P-loop_NTPase"/>
</dbReference>
<dbReference type="Pfam" id="PF25873">
    <property type="entry name" value="WHD_MalT"/>
    <property type="match status" value="1"/>
</dbReference>
<dbReference type="Pfam" id="PF17874">
    <property type="entry name" value="TPR_MalT"/>
    <property type="match status" value="1"/>
</dbReference>
<dbReference type="SMART" id="SM00421">
    <property type="entry name" value="HTH_LUXR"/>
    <property type="match status" value="1"/>
</dbReference>
<dbReference type="InterPro" id="IPR041617">
    <property type="entry name" value="TPR_MalT"/>
</dbReference>
<organism evidence="5 6">
    <name type="scientific">Kaistia nematophila</name>
    <dbReference type="NCBI Taxonomy" id="2994654"/>
    <lineage>
        <taxon>Bacteria</taxon>
        <taxon>Pseudomonadati</taxon>
        <taxon>Pseudomonadota</taxon>
        <taxon>Alphaproteobacteria</taxon>
        <taxon>Hyphomicrobiales</taxon>
        <taxon>Kaistiaceae</taxon>
        <taxon>Kaistia</taxon>
    </lineage>
</organism>
<keyword evidence="1" id="KW-0805">Transcription regulation</keyword>
<dbReference type="Gene3D" id="1.25.40.10">
    <property type="entry name" value="Tetratricopeptide repeat domain"/>
    <property type="match status" value="1"/>
</dbReference>
<dbReference type="Pfam" id="PF00196">
    <property type="entry name" value="GerE"/>
    <property type="match status" value="1"/>
</dbReference>
<dbReference type="SUPFAM" id="SSF46894">
    <property type="entry name" value="C-terminal effector domain of the bipartite response regulators"/>
    <property type="match status" value="1"/>
</dbReference>
<name>A0A9X3E2L0_9HYPH</name>
<keyword evidence="3" id="KW-0804">Transcription</keyword>
<keyword evidence="2" id="KW-0238">DNA-binding</keyword>
<dbReference type="SUPFAM" id="SSF48452">
    <property type="entry name" value="TPR-like"/>
    <property type="match status" value="2"/>
</dbReference>
<dbReference type="Gene3D" id="1.10.10.10">
    <property type="entry name" value="Winged helix-like DNA-binding domain superfamily/Winged helix DNA-binding domain"/>
    <property type="match status" value="1"/>
</dbReference>
<dbReference type="PANTHER" id="PTHR44688">
    <property type="entry name" value="DNA-BINDING TRANSCRIPTIONAL ACTIVATOR DEVR_DOSR"/>
    <property type="match status" value="1"/>
</dbReference>
<dbReference type="PROSITE" id="PS50043">
    <property type="entry name" value="HTH_LUXR_2"/>
    <property type="match status" value="1"/>
</dbReference>
<dbReference type="InterPro" id="IPR000792">
    <property type="entry name" value="Tscrpt_reg_LuxR_C"/>
</dbReference>
<dbReference type="SMART" id="SM00382">
    <property type="entry name" value="AAA"/>
    <property type="match status" value="1"/>
</dbReference>
<dbReference type="Proteomes" id="UP001144805">
    <property type="component" value="Unassembled WGS sequence"/>
</dbReference>
<dbReference type="GO" id="GO:0003677">
    <property type="term" value="F:DNA binding"/>
    <property type="evidence" value="ECO:0007669"/>
    <property type="project" value="UniProtKB-KW"/>
</dbReference>
<keyword evidence="6" id="KW-1185">Reference proteome</keyword>
<dbReference type="InterPro" id="IPR036388">
    <property type="entry name" value="WH-like_DNA-bd_sf"/>
</dbReference>